<reference evidence="2" key="1">
    <citation type="submission" date="2021-02" db="EMBL/GenBank/DDBJ databases">
        <authorList>
            <person name="Dougan E. K."/>
            <person name="Rhodes N."/>
            <person name="Thang M."/>
            <person name="Chan C."/>
        </authorList>
    </citation>
    <scope>NUCLEOTIDE SEQUENCE</scope>
</reference>
<organism evidence="2 3">
    <name type="scientific">Polarella glacialis</name>
    <name type="common">Dinoflagellate</name>
    <dbReference type="NCBI Taxonomy" id="89957"/>
    <lineage>
        <taxon>Eukaryota</taxon>
        <taxon>Sar</taxon>
        <taxon>Alveolata</taxon>
        <taxon>Dinophyceae</taxon>
        <taxon>Suessiales</taxon>
        <taxon>Suessiaceae</taxon>
        <taxon>Polarella</taxon>
    </lineage>
</organism>
<comment type="caution">
    <text evidence="2">The sequence shown here is derived from an EMBL/GenBank/DDBJ whole genome shotgun (WGS) entry which is preliminary data.</text>
</comment>
<dbReference type="EMBL" id="CAJNNV010016037">
    <property type="protein sequence ID" value="CAE8604078.1"/>
    <property type="molecule type" value="Genomic_DNA"/>
</dbReference>
<evidence type="ECO:0000256" key="1">
    <source>
        <dbReference type="SAM" id="MobiDB-lite"/>
    </source>
</evidence>
<feature type="region of interest" description="Disordered" evidence="1">
    <location>
        <begin position="29"/>
        <end position="83"/>
    </location>
</feature>
<protein>
    <submittedName>
        <fullName evidence="2">Uncharacterized protein</fullName>
    </submittedName>
</protein>
<accession>A0A813EYH0</accession>
<feature type="compositionally biased region" description="Low complexity" evidence="1">
    <location>
        <begin position="40"/>
        <end position="83"/>
    </location>
</feature>
<evidence type="ECO:0000313" key="3">
    <source>
        <dbReference type="Proteomes" id="UP000654075"/>
    </source>
</evidence>
<dbReference type="Proteomes" id="UP000654075">
    <property type="component" value="Unassembled WGS sequence"/>
</dbReference>
<name>A0A813EYH0_POLGL</name>
<proteinExistence type="predicted"/>
<evidence type="ECO:0000313" key="2">
    <source>
        <dbReference type="EMBL" id="CAE8604078.1"/>
    </source>
</evidence>
<sequence length="104" mass="10834">MGVLRRGVVVHGRREGSWLRLGPDSLEAAAQLAPGAGETSNKNNKNNSSSNSNSSNNNKNNSNNKNNNNNNSSNSNDSSSSNSLAGWVLVDGARVGLGQLLQAV</sequence>
<gene>
    <name evidence="2" type="ORF">PGLA1383_LOCUS22265</name>
</gene>
<keyword evidence="3" id="KW-1185">Reference proteome</keyword>
<dbReference type="AlphaFoldDB" id="A0A813EYH0"/>